<protein>
    <recommendedName>
        <fullName evidence="5">LPXTG-motif cell wall-anchored protein</fullName>
    </recommendedName>
</protein>
<proteinExistence type="predicted"/>
<name>A0A919S5R3_9ACTN</name>
<dbReference type="AlphaFoldDB" id="A0A919S5R3"/>
<evidence type="ECO:0000313" key="3">
    <source>
        <dbReference type="EMBL" id="GIM65740.1"/>
    </source>
</evidence>
<keyword evidence="2" id="KW-0472">Membrane</keyword>
<sequence length="118" mass="12428">MKSHVCPVLRDQSAKACCWPNPRTDPGKKFWDENQLTDGQVYIYTMGGVDFSSGAAKPPADDDSADPQAGGQGGDDDGGLPITGDSVPVPALLALALALIVAGAALAWWARRRRTFVS</sequence>
<organism evidence="3 4">
    <name type="scientific">Actinoplanes auranticolor</name>
    <dbReference type="NCBI Taxonomy" id="47988"/>
    <lineage>
        <taxon>Bacteria</taxon>
        <taxon>Bacillati</taxon>
        <taxon>Actinomycetota</taxon>
        <taxon>Actinomycetes</taxon>
        <taxon>Micromonosporales</taxon>
        <taxon>Micromonosporaceae</taxon>
        <taxon>Actinoplanes</taxon>
    </lineage>
</organism>
<evidence type="ECO:0008006" key="5">
    <source>
        <dbReference type="Google" id="ProtNLM"/>
    </source>
</evidence>
<gene>
    <name evidence="3" type="ORF">Aau02nite_19370</name>
</gene>
<feature type="region of interest" description="Disordered" evidence="1">
    <location>
        <begin position="53"/>
        <end position="83"/>
    </location>
</feature>
<evidence type="ECO:0000256" key="1">
    <source>
        <dbReference type="SAM" id="MobiDB-lite"/>
    </source>
</evidence>
<dbReference type="EMBL" id="BOQL01000018">
    <property type="protein sequence ID" value="GIM65740.1"/>
    <property type="molecule type" value="Genomic_DNA"/>
</dbReference>
<keyword evidence="2" id="KW-0812">Transmembrane</keyword>
<comment type="caution">
    <text evidence="3">The sequence shown here is derived from an EMBL/GenBank/DDBJ whole genome shotgun (WGS) entry which is preliminary data.</text>
</comment>
<keyword evidence="4" id="KW-1185">Reference proteome</keyword>
<evidence type="ECO:0000256" key="2">
    <source>
        <dbReference type="SAM" id="Phobius"/>
    </source>
</evidence>
<keyword evidence="2" id="KW-1133">Transmembrane helix</keyword>
<accession>A0A919S5R3</accession>
<dbReference type="RefSeq" id="WP_212987999.1">
    <property type="nucleotide sequence ID" value="NZ_BAABEA010000009.1"/>
</dbReference>
<feature type="transmembrane region" description="Helical" evidence="2">
    <location>
        <begin position="89"/>
        <end position="110"/>
    </location>
</feature>
<reference evidence="3" key="1">
    <citation type="submission" date="2021-03" db="EMBL/GenBank/DDBJ databases">
        <title>Whole genome shotgun sequence of Actinoplanes auranticolor NBRC 12245.</title>
        <authorList>
            <person name="Komaki H."/>
            <person name="Tamura T."/>
        </authorList>
    </citation>
    <scope>NUCLEOTIDE SEQUENCE</scope>
    <source>
        <strain evidence="3">NBRC 12245</strain>
    </source>
</reference>
<dbReference type="Proteomes" id="UP000681340">
    <property type="component" value="Unassembled WGS sequence"/>
</dbReference>
<evidence type="ECO:0000313" key="4">
    <source>
        <dbReference type="Proteomes" id="UP000681340"/>
    </source>
</evidence>